<gene>
    <name evidence="1" type="ORF">FIBSPDRAFT_131716</name>
</gene>
<evidence type="ECO:0000313" key="1">
    <source>
        <dbReference type="EMBL" id="KZP13558.1"/>
    </source>
</evidence>
<keyword evidence="2" id="KW-1185">Reference proteome</keyword>
<name>A0A166CDT9_9AGAM</name>
<accession>A0A166CDT9</accession>
<evidence type="ECO:0000313" key="2">
    <source>
        <dbReference type="Proteomes" id="UP000076532"/>
    </source>
</evidence>
<proteinExistence type="predicted"/>
<dbReference type="AlphaFoldDB" id="A0A166CDT9"/>
<protein>
    <recommendedName>
        <fullName evidence="3">F-box domain-containing protein</fullName>
    </recommendedName>
</protein>
<dbReference type="EMBL" id="KV417631">
    <property type="protein sequence ID" value="KZP13558.1"/>
    <property type="molecule type" value="Genomic_DNA"/>
</dbReference>
<sequence length="425" mass="47379">METMVLHLAAPAIPSLPVELWADITRHCVHSACLSLSHVSRMHRALAAPVVFESLNFTIPLAKTEHGEPYSAIKTKRLQEYTRLADDLRDVCEGGNNTNTTGTMIILAVRRLSIRLLIRDPVAMAALTDRFADVIFRASSLVAFRWDSAVASFPHVLGQALVSGAPQLRCLGVRAPMSEHDLDLSGLRNLQQVAVILTKGIDGMQLSNLRQMLQCPGITEVQVPALVFDSALDRNRTTNLLDPGLRHIRIHLTGATENIRNLHRHALEHIRSLHLEGLGAAFQAFWSREPVMPHLRFLTLHFTARTPLDSESELMVTLVTALLALTRPIERFKISDPSGDLKLGFFVFNNFRRFANLRVFAIAAKKIPYKYIKDLAAALPLTVSTVSIRIGCMTEEPVRINQYSSHWSVVFVKIALRCADSCYSM</sequence>
<dbReference type="OrthoDB" id="10473366at2759"/>
<evidence type="ECO:0008006" key="3">
    <source>
        <dbReference type="Google" id="ProtNLM"/>
    </source>
</evidence>
<dbReference type="Proteomes" id="UP000076532">
    <property type="component" value="Unassembled WGS sequence"/>
</dbReference>
<reference evidence="1 2" key="1">
    <citation type="journal article" date="2016" name="Mol. Biol. Evol.">
        <title>Comparative Genomics of Early-Diverging Mushroom-Forming Fungi Provides Insights into the Origins of Lignocellulose Decay Capabilities.</title>
        <authorList>
            <person name="Nagy L.G."/>
            <person name="Riley R."/>
            <person name="Tritt A."/>
            <person name="Adam C."/>
            <person name="Daum C."/>
            <person name="Floudas D."/>
            <person name="Sun H."/>
            <person name="Yadav J.S."/>
            <person name="Pangilinan J."/>
            <person name="Larsson K.H."/>
            <person name="Matsuura K."/>
            <person name="Barry K."/>
            <person name="Labutti K."/>
            <person name="Kuo R."/>
            <person name="Ohm R.A."/>
            <person name="Bhattacharya S.S."/>
            <person name="Shirouzu T."/>
            <person name="Yoshinaga Y."/>
            <person name="Martin F.M."/>
            <person name="Grigoriev I.V."/>
            <person name="Hibbett D.S."/>
        </authorList>
    </citation>
    <scope>NUCLEOTIDE SEQUENCE [LARGE SCALE GENOMIC DNA]</scope>
    <source>
        <strain evidence="1 2">CBS 109695</strain>
    </source>
</reference>
<organism evidence="1 2">
    <name type="scientific">Athelia psychrophila</name>
    <dbReference type="NCBI Taxonomy" id="1759441"/>
    <lineage>
        <taxon>Eukaryota</taxon>
        <taxon>Fungi</taxon>
        <taxon>Dikarya</taxon>
        <taxon>Basidiomycota</taxon>
        <taxon>Agaricomycotina</taxon>
        <taxon>Agaricomycetes</taxon>
        <taxon>Agaricomycetidae</taxon>
        <taxon>Atheliales</taxon>
        <taxon>Atheliaceae</taxon>
        <taxon>Athelia</taxon>
    </lineage>
</organism>